<dbReference type="InParanoid" id="A0A482WS68"/>
<gene>
    <name evidence="5" type="ORF">LSTR_LSTR005837</name>
</gene>
<evidence type="ECO:0000313" key="6">
    <source>
        <dbReference type="Proteomes" id="UP000291343"/>
    </source>
</evidence>
<evidence type="ECO:0000313" key="5">
    <source>
        <dbReference type="EMBL" id="RZF36021.1"/>
    </source>
</evidence>
<keyword evidence="2" id="KW-0853">WD repeat</keyword>
<evidence type="ECO:0000256" key="4">
    <source>
        <dbReference type="ARBA" id="ARBA00023242"/>
    </source>
</evidence>
<comment type="subcellular location">
    <subcellularLocation>
        <location evidence="1">Nucleus</location>
    </subcellularLocation>
</comment>
<accession>A0A482WS68</accession>
<dbReference type="SMR" id="A0A482WS68"/>
<dbReference type="Gene3D" id="2.130.10.10">
    <property type="entry name" value="YVTN repeat-like/Quinoprotein amine dehydrogenase"/>
    <property type="match status" value="1"/>
</dbReference>
<dbReference type="OrthoDB" id="196858at2759"/>
<proteinExistence type="predicted"/>
<evidence type="ECO:0000256" key="3">
    <source>
        <dbReference type="ARBA" id="ARBA00022737"/>
    </source>
</evidence>
<dbReference type="PANTHER" id="PTHR44040">
    <property type="entry name" value="RETINOBLASTOMA-BINDING PROTEIN 5"/>
    <property type="match status" value="1"/>
</dbReference>
<dbReference type="InterPro" id="IPR037850">
    <property type="entry name" value="RBBP5/Swd1"/>
</dbReference>
<dbReference type="InterPro" id="IPR036322">
    <property type="entry name" value="WD40_repeat_dom_sf"/>
</dbReference>
<organism evidence="5 6">
    <name type="scientific">Laodelphax striatellus</name>
    <name type="common">Small brown planthopper</name>
    <name type="synonym">Delphax striatella</name>
    <dbReference type="NCBI Taxonomy" id="195883"/>
    <lineage>
        <taxon>Eukaryota</taxon>
        <taxon>Metazoa</taxon>
        <taxon>Ecdysozoa</taxon>
        <taxon>Arthropoda</taxon>
        <taxon>Hexapoda</taxon>
        <taxon>Insecta</taxon>
        <taxon>Pterygota</taxon>
        <taxon>Neoptera</taxon>
        <taxon>Paraneoptera</taxon>
        <taxon>Hemiptera</taxon>
        <taxon>Auchenorrhyncha</taxon>
        <taxon>Fulgoroidea</taxon>
        <taxon>Delphacidae</taxon>
        <taxon>Criomorphinae</taxon>
        <taxon>Laodelphax</taxon>
    </lineage>
</organism>
<dbReference type="InterPro" id="IPR001680">
    <property type="entry name" value="WD40_rpt"/>
</dbReference>
<keyword evidence="3" id="KW-0677">Repeat</keyword>
<dbReference type="AlphaFoldDB" id="A0A482WS68"/>
<dbReference type="PANTHER" id="PTHR44040:SF1">
    <property type="entry name" value="RETINOBLASTOMA-BINDING PROTEIN 5"/>
    <property type="match status" value="1"/>
</dbReference>
<protein>
    <submittedName>
        <fullName evidence="5">Uncharacterized protein</fullName>
    </submittedName>
</protein>
<keyword evidence="4" id="KW-0539">Nucleus</keyword>
<dbReference type="EMBL" id="QKKF02027168">
    <property type="protein sequence ID" value="RZF36021.1"/>
    <property type="molecule type" value="Genomic_DNA"/>
</dbReference>
<evidence type="ECO:0000256" key="2">
    <source>
        <dbReference type="ARBA" id="ARBA00022574"/>
    </source>
</evidence>
<sequence length="408" mass="45598">MSHQLKEFSERFQKGVPQECDSEMECNGQAMCCAFNRHGTLFAVGCRNGTILIWDYLTRSKAKTIHASLLSAIISLSWSQNGKYLVCASSSSSILVFDVLEGDCIKTFELPSHSTKVQFHPKLNDVFLACTARHSAVVVNMKNGFKTVPSLDTDESKVIGAFDTEGTHLYIGNSTGKLYVYSYDDFTLKASFRVTNTPQVLKSISFSKCGRYYTVNAADRILRVYSSEEVLICGVNGEPEPLQKLQDIVCRAGWTGCCFSGDGEYICAGSLSKNELFIWKRDLGNLVEVLRWKNGRGFQDVDWHPTEPSIISLSRNIVTLWRKTPIDNWPAFIPGFTELDDNIEDDEKDLEFYINNGGKKPVKENNNDDELLEVDVVNVSPSNRSANVELEDALLYLPAFPAPGIDED</sequence>
<dbReference type="SUPFAM" id="SSF50978">
    <property type="entry name" value="WD40 repeat-like"/>
    <property type="match status" value="1"/>
</dbReference>
<name>A0A482WS68_LAOST</name>
<reference evidence="5 6" key="1">
    <citation type="journal article" date="2017" name="Gigascience">
        <title>Genome sequence of the small brown planthopper, Laodelphax striatellus.</title>
        <authorList>
            <person name="Zhu J."/>
            <person name="Jiang F."/>
            <person name="Wang X."/>
            <person name="Yang P."/>
            <person name="Bao Y."/>
            <person name="Zhao W."/>
            <person name="Wang W."/>
            <person name="Lu H."/>
            <person name="Wang Q."/>
            <person name="Cui N."/>
            <person name="Li J."/>
            <person name="Chen X."/>
            <person name="Luo L."/>
            <person name="Yu J."/>
            <person name="Kang L."/>
            <person name="Cui F."/>
        </authorList>
    </citation>
    <scope>NUCLEOTIDE SEQUENCE [LARGE SCALE GENOMIC DNA]</scope>
    <source>
        <strain evidence="5">Lst14</strain>
    </source>
</reference>
<dbReference type="Proteomes" id="UP000291343">
    <property type="component" value="Unassembled WGS sequence"/>
</dbReference>
<evidence type="ECO:0000256" key="1">
    <source>
        <dbReference type="ARBA" id="ARBA00004123"/>
    </source>
</evidence>
<dbReference type="STRING" id="195883.A0A482WS68"/>
<comment type="caution">
    <text evidence="5">The sequence shown here is derived from an EMBL/GenBank/DDBJ whole genome shotgun (WGS) entry which is preliminary data.</text>
</comment>
<dbReference type="SMART" id="SM00320">
    <property type="entry name" value="WD40"/>
    <property type="match status" value="5"/>
</dbReference>
<dbReference type="GO" id="GO:0048188">
    <property type="term" value="C:Set1C/COMPASS complex"/>
    <property type="evidence" value="ECO:0007669"/>
    <property type="project" value="InterPro"/>
</dbReference>
<dbReference type="Pfam" id="PF00400">
    <property type="entry name" value="WD40"/>
    <property type="match status" value="2"/>
</dbReference>
<keyword evidence="6" id="KW-1185">Reference proteome</keyword>
<dbReference type="InterPro" id="IPR015943">
    <property type="entry name" value="WD40/YVTN_repeat-like_dom_sf"/>
</dbReference>